<proteinExistence type="predicted"/>
<dbReference type="Proteomes" id="UP001058974">
    <property type="component" value="Chromosome 7"/>
</dbReference>
<keyword evidence="2" id="KW-1185">Reference proteome</keyword>
<protein>
    <submittedName>
        <fullName evidence="1">Uncharacterized protein</fullName>
    </submittedName>
</protein>
<gene>
    <name evidence="1" type="ORF">KIW84_074954</name>
</gene>
<dbReference type="Gramene" id="Psat07G0495400-T1">
    <property type="protein sequence ID" value="KAI5389487.1"/>
    <property type="gene ID" value="KIW84_074954"/>
</dbReference>
<sequence length="133" mass="15100">MLYERLRIYLFGQREPEEFKDATKGIDGHNEDPSVDELLAVSEALLAKNIQNGSHGVPWIYDKIKHPSKKGNINEVKGSVEQVMHTLRILIARQDEDRKASLEESAPTKTNGTLVDKNLLLRFIPSYKSEKPT</sequence>
<dbReference type="AlphaFoldDB" id="A0A9D4VTM2"/>
<name>A0A9D4VTM2_PEA</name>
<reference evidence="1 2" key="1">
    <citation type="journal article" date="2022" name="Nat. Genet.">
        <title>Improved pea reference genome and pan-genome highlight genomic features and evolutionary characteristics.</title>
        <authorList>
            <person name="Yang T."/>
            <person name="Liu R."/>
            <person name="Luo Y."/>
            <person name="Hu S."/>
            <person name="Wang D."/>
            <person name="Wang C."/>
            <person name="Pandey M.K."/>
            <person name="Ge S."/>
            <person name="Xu Q."/>
            <person name="Li N."/>
            <person name="Li G."/>
            <person name="Huang Y."/>
            <person name="Saxena R.K."/>
            <person name="Ji Y."/>
            <person name="Li M."/>
            <person name="Yan X."/>
            <person name="He Y."/>
            <person name="Liu Y."/>
            <person name="Wang X."/>
            <person name="Xiang C."/>
            <person name="Varshney R.K."/>
            <person name="Ding H."/>
            <person name="Gao S."/>
            <person name="Zong X."/>
        </authorList>
    </citation>
    <scope>NUCLEOTIDE SEQUENCE [LARGE SCALE GENOMIC DNA]</scope>
    <source>
        <strain evidence="1 2">cv. Zhongwan 6</strain>
    </source>
</reference>
<evidence type="ECO:0000313" key="2">
    <source>
        <dbReference type="Proteomes" id="UP001058974"/>
    </source>
</evidence>
<comment type="caution">
    <text evidence="1">The sequence shown here is derived from an EMBL/GenBank/DDBJ whole genome shotgun (WGS) entry which is preliminary data.</text>
</comment>
<evidence type="ECO:0000313" key="1">
    <source>
        <dbReference type="EMBL" id="KAI5389487.1"/>
    </source>
</evidence>
<accession>A0A9D4VTM2</accession>
<dbReference type="EMBL" id="JAMSHJ010000007">
    <property type="protein sequence ID" value="KAI5389487.1"/>
    <property type="molecule type" value="Genomic_DNA"/>
</dbReference>
<organism evidence="1 2">
    <name type="scientific">Pisum sativum</name>
    <name type="common">Garden pea</name>
    <name type="synonym">Lathyrus oleraceus</name>
    <dbReference type="NCBI Taxonomy" id="3888"/>
    <lineage>
        <taxon>Eukaryota</taxon>
        <taxon>Viridiplantae</taxon>
        <taxon>Streptophyta</taxon>
        <taxon>Embryophyta</taxon>
        <taxon>Tracheophyta</taxon>
        <taxon>Spermatophyta</taxon>
        <taxon>Magnoliopsida</taxon>
        <taxon>eudicotyledons</taxon>
        <taxon>Gunneridae</taxon>
        <taxon>Pentapetalae</taxon>
        <taxon>rosids</taxon>
        <taxon>fabids</taxon>
        <taxon>Fabales</taxon>
        <taxon>Fabaceae</taxon>
        <taxon>Papilionoideae</taxon>
        <taxon>50 kb inversion clade</taxon>
        <taxon>NPAAA clade</taxon>
        <taxon>Hologalegina</taxon>
        <taxon>IRL clade</taxon>
        <taxon>Fabeae</taxon>
        <taxon>Lathyrus</taxon>
    </lineage>
</organism>